<protein>
    <submittedName>
        <fullName evidence="1">Uncharacterized protein</fullName>
    </submittedName>
</protein>
<accession>A0A926JUL7</accession>
<name>A0A926JUL7_9FLAO</name>
<dbReference type="Proteomes" id="UP000653730">
    <property type="component" value="Unassembled WGS sequence"/>
</dbReference>
<dbReference type="RefSeq" id="WP_187966668.1">
    <property type="nucleotide sequence ID" value="NZ_JACVDC010000062.1"/>
</dbReference>
<keyword evidence="2" id="KW-1185">Reference proteome</keyword>
<evidence type="ECO:0000313" key="2">
    <source>
        <dbReference type="Proteomes" id="UP000653730"/>
    </source>
</evidence>
<dbReference type="EMBL" id="JACVDC010000062">
    <property type="protein sequence ID" value="MBC9797538.1"/>
    <property type="molecule type" value="Genomic_DNA"/>
</dbReference>
<sequence length="73" mass="8526">MELDKVPFENAYNVYKVLKEKYMEMGSTSDDYTFHLRIHNGSLRWYAPDVSNERVSYALILNPDGTLKSVVKH</sequence>
<evidence type="ECO:0000313" key="1">
    <source>
        <dbReference type="EMBL" id="MBC9797538.1"/>
    </source>
</evidence>
<reference evidence="1 2" key="1">
    <citation type="submission" date="2020-09" db="EMBL/GenBank/DDBJ databases">
        <title>Sinomicrobium weinanense sp. nov., a halophilic bacteria isolated from saline-alkali soil.</title>
        <authorList>
            <person name="Wu P."/>
            <person name="Ren H."/>
            <person name="Mei Y."/>
            <person name="Liang Y."/>
            <person name="Chen Z."/>
        </authorList>
    </citation>
    <scope>NUCLEOTIDE SEQUENCE [LARGE SCALE GENOMIC DNA]</scope>
    <source>
        <strain evidence="1 2">FJxs</strain>
    </source>
</reference>
<comment type="caution">
    <text evidence="1">The sequence shown here is derived from an EMBL/GenBank/DDBJ whole genome shotgun (WGS) entry which is preliminary data.</text>
</comment>
<dbReference type="AlphaFoldDB" id="A0A926JUL7"/>
<proteinExistence type="predicted"/>
<organism evidence="1 2">
    <name type="scientific">Sinomicrobium weinanense</name>
    <dbReference type="NCBI Taxonomy" id="2842200"/>
    <lineage>
        <taxon>Bacteria</taxon>
        <taxon>Pseudomonadati</taxon>
        <taxon>Bacteroidota</taxon>
        <taxon>Flavobacteriia</taxon>
        <taxon>Flavobacteriales</taxon>
        <taxon>Flavobacteriaceae</taxon>
        <taxon>Sinomicrobium</taxon>
    </lineage>
</organism>
<gene>
    <name evidence="1" type="ORF">IBL28_16295</name>
</gene>